<name>A0A9D1KAN7_9FIRM</name>
<evidence type="ECO:0000313" key="2">
    <source>
        <dbReference type="Proteomes" id="UP000886893"/>
    </source>
</evidence>
<gene>
    <name evidence="1" type="ORF">IAD04_03385</name>
</gene>
<accession>A0A9D1KAN7</accession>
<proteinExistence type="predicted"/>
<sequence>MARFYKDFIKVDPNFIPVFSKNSDKIYPDKWQSFYPHDSFKDILNKVVETLEKGNETKDRSIWMSGAYGTGKTYASFVIKHILEDDIASIEPYFVENNMQALLARVKGIRAKGKILVVQKSASAGIDKQNKLFNAIIEAVKETLKSEGYSYTGSKSLLDKVITTLKDPNSAFNFAGAFNKYRSKFTDYDSPQGVIEDLEELDLDEKLELLDTIVEVADLESFTWALSPEEVINWLEDVRKGNNIYSIMFIWDEFTEYFKNNQNNITGLQEVAMADSRINFYFFLITHSAVGQLIQDQQARKIIEARFKLTRIELEESTAFKLLGQAIRHEPDLINEWNKIVDELWGGVKRGCVDVIKGKDISIKDSDFRELLPLHPYAAYLLKIIAKDISSNQRTIFQFLSGDYSDDNRINFKSFIEHNAYEFGKWNYLTADYLWDYFFTINNVDLDSTFMATISHYNNYESLCQSDNQRKVLKVTLLLAALQSKNGAESRSGATSLMRPTLVNIKACFVGTPLESSVEQELNYFTTKGIIGKIEDSREVLYVMTSAAIDTERMNSIIEEIKKTITFEKLVAERSYKISEQFEPNDFLKYRLKIGVATPANARQVAESLANCGTNVIPTIFLYAKNEAEQGKIKDSIKQIYDRIPNGIVVDFSATPFTDVSYQKFIESKAKEKYFSAQSNQKSQCDLAKKFAQDIINEWTRKLIATTLGVYTSSDRRDAVTGGSNLRKKLREINAEIFSCGLETISQNDKLFAETGFKETVAQMAMGKISVPANYSYLRMISGKLESDGIWNTPKYYEVKSTHAVSRMKLAVNAVVKKGFENSRMVSISDIWCELKKPPFGLLSNTGSVFLLGFLLSEYADSTYYKKDTNSNTVSLNYTDLCELIFAVVKGLPKAEGQYIVKQTKQHAFFCQKTGEIFKIAKEKRNSVDDIAKNINIYLTNNNYPMWSLKYYIEEEMYGHEMKDALVALTEMFCEFVSPESKIGREKTKVAEDIYRIYVDNTGIDDVYCEILNAQNMRLGMEYYIAQYKPELTQTASALKIESKEYLAMLNEKLSADSSYLWQIGDTNHQIDNLYIDLRLIYVVNRLLTTKQKAYKEVRLSLIEKLNNVKVPLPILYELKPNLRAILEQLYAIKEGQVSNKEETVRIIDASVDEFNEFFNNQFEVFSSALSEYVDSQIVTDEIDHLYNNTEAGTLFKTVDQFTIYMKRELDKFRKNKKILRMFEAWKNATGTQSPYEWSKINGIPILCLFIDNLKMAQSVFAALNKESVFASESEIDKAIVFINGRSLAILKDKEKCDKAFIEYFCAEYSCVVENADALRDRIRTLTSSSVYEWFFNRDTFRKDIIKYAKERYELKYRSQVKDRVRKMTAEEAQKFLDELVENDPLLGINILKS</sequence>
<protein>
    <recommendedName>
        <fullName evidence="3">ATP-binding protein</fullName>
    </recommendedName>
</protein>
<dbReference type="EMBL" id="DVKI01000106">
    <property type="protein sequence ID" value="HIT17410.1"/>
    <property type="molecule type" value="Genomic_DNA"/>
</dbReference>
<dbReference type="Proteomes" id="UP000886893">
    <property type="component" value="Unassembled WGS sequence"/>
</dbReference>
<comment type="caution">
    <text evidence="1">The sequence shown here is derived from an EMBL/GenBank/DDBJ whole genome shotgun (WGS) entry which is preliminary data.</text>
</comment>
<reference evidence="1" key="1">
    <citation type="submission" date="2020-10" db="EMBL/GenBank/DDBJ databases">
        <authorList>
            <person name="Gilroy R."/>
        </authorList>
    </citation>
    <scope>NUCLEOTIDE SEQUENCE</scope>
    <source>
        <strain evidence="1">14508</strain>
    </source>
</reference>
<evidence type="ECO:0000313" key="1">
    <source>
        <dbReference type="EMBL" id="HIT17410.1"/>
    </source>
</evidence>
<organism evidence="1 2">
    <name type="scientific">Candidatus Caccosoma faecigallinarum</name>
    <dbReference type="NCBI Taxonomy" id="2840720"/>
    <lineage>
        <taxon>Bacteria</taxon>
        <taxon>Bacillati</taxon>
        <taxon>Bacillota</taxon>
        <taxon>Bacillota incertae sedis</taxon>
        <taxon>Candidatus Caccosoma</taxon>
    </lineage>
</organism>
<dbReference type="SUPFAM" id="SSF52540">
    <property type="entry name" value="P-loop containing nucleoside triphosphate hydrolases"/>
    <property type="match status" value="1"/>
</dbReference>
<dbReference type="InterPro" id="IPR027417">
    <property type="entry name" value="P-loop_NTPase"/>
</dbReference>
<evidence type="ECO:0008006" key="3">
    <source>
        <dbReference type="Google" id="ProtNLM"/>
    </source>
</evidence>
<reference evidence="1" key="2">
    <citation type="journal article" date="2021" name="PeerJ">
        <title>Extensive microbial diversity within the chicken gut microbiome revealed by metagenomics and culture.</title>
        <authorList>
            <person name="Gilroy R."/>
            <person name="Ravi A."/>
            <person name="Getino M."/>
            <person name="Pursley I."/>
            <person name="Horton D.L."/>
            <person name="Alikhan N.F."/>
            <person name="Baker D."/>
            <person name="Gharbi K."/>
            <person name="Hall N."/>
            <person name="Watson M."/>
            <person name="Adriaenssens E.M."/>
            <person name="Foster-Nyarko E."/>
            <person name="Jarju S."/>
            <person name="Secka A."/>
            <person name="Antonio M."/>
            <person name="Oren A."/>
            <person name="Chaudhuri R.R."/>
            <person name="La Ragione R."/>
            <person name="Hildebrand F."/>
            <person name="Pallen M.J."/>
        </authorList>
    </citation>
    <scope>NUCLEOTIDE SEQUENCE</scope>
    <source>
        <strain evidence="1">14508</strain>
    </source>
</reference>